<reference evidence="1 2" key="1">
    <citation type="submission" date="2020-10" db="EMBL/GenBank/DDBJ databases">
        <title>The draft genomes of Cyclamen pathogen Pseudomonas sp.</title>
        <authorList>
            <person name="Fujikawa T."/>
            <person name="Sawada H."/>
        </authorList>
    </citation>
    <scope>NUCLEOTIDE SEQUENCE [LARGE SCALE GENOMIC DNA]</scope>
    <source>
        <strain evidence="1 2">MAFF 301449</strain>
    </source>
</reference>
<comment type="caution">
    <text evidence="1">The sequence shown here is derived from an EMBL/GenBank/DDBJ whole genome shotgun (WGS) entry which is preliminary data.</text>
</comment>
<evidence type="ECO:0000313" key="1">
    <source>
        <dbReference type="EMBL" id="MBE8594690.1"/>
    </source>
</evidence>
<protein>
    <recommendedName>
        <fullName evidence="3">Transporter substrate-binding domain-containing protein</fullName>
    </recommendedName>
</protein>
<gene>
    <name evidence="1" type="ORF">IQK56_29425</name>
</gene>
<keyword evidence="2" id="KW-1185">Reference proteome</keyword>
<dbReference type="Proteomes" id="UP000613075">
    <property type="component" value="Unassembled WGS sequence"/>
</dbReference>
<accession>A0ABR9T0I3</accession>
<proteinExistence type="predicted"/>
<evidence type="ECO:0008006" key="3">
    <source>
        <dbReference type="Google" id="ProtNLM"/>
    </source>
</evidence>
<sequence length="69" mass="7391">MGRLRGQAARPGAGAWGIALRKGQPALLAAVSSIVEGWHANGLIIELEQRYALAPNAWVAQQHAQARHE</sequence>
<name>A0ABR9T0I3_9PSED</name>
<evidence type="ECO:0000313" key="2">
    <source>
        <dbReference type="Proteomes" id="UP000613075"/>
    </source>
</evidence>
<dbReference type="EMBL" id="JADDUM010000320">
    <property type="protein sequence ID" value="MBE8594690.1"/>
    <property type="molecule type" value="Genomic_DNA"/>
</dbReference>
<organism evidence="1 2">
    <name type="scientific">Pseudomonas cyclaminis</name>
    <dbReference type="NCBI Taxonomy" id="2781239"/>
    <lineage>
        <taxon>Bacteria</taxon>
        <taxon>Pseudomonadati</taxon>
        <taxon>Pseudomonadota</taxon>
        <taxon>Gammaproteobacteria</taxon>
        <taxon>Pseudomonadales</taxon>
        <taxon>Pseudomonadaceae</taxon>
        <taxon>Pseudomonas</taxon>
    </lineage>
</organism>